<gene>
    <name evidence="1" type="ORF">BJ875DRAFT_412539</name>
</gene>
<dbReference type="CDD" id="cd12148">
    <property type="entry name" value="fungal_TF_MHR"/>
    <property type="match status" value="1"/>
</dbReference>
<dbReference type="OrthoDB" id="5296287at2759"/>
<feature type="non-terminal residue" evidence="1">
    <location>
        <position position="1"/>
    </location>
</feature>
<keyword evidence="2" id="KW-1185">Reference proteome</keyword>
<evidence type="ECO:0000313" key="1">
    <source>
        <dbReference type="EMBL" id="KAG9228483.1"/>
    </source>
</evidence>
<dbReference type="PANTHER" id="PTHR47654">
    <property type="entry name" value="ZN(II)2CYS6 TRANSCRIPTION FACTOR (EUROFUNG)-RELATED"/>
    <property type="match status" value="1"/>
</dbReference>
<name>A0A9P7Y8N8_9HELO</name>
<dbReference type="PANTHER" id="PTHR47654:SF5">
    <property type="entry name" value="TRANSCRIPTION FACTOR DOMAIN-CONTAINING PROTEIN"/>
    <property type="match status" value="1"/>
</dbReference>
<reference evidence="1" key="1">
    <citation type="journal article" date="2021" name="IMA Fungus">
        <title>Genomic characterization of three marine fungi, including Emericellopsis atlantica sp. nov. with signatures of a generalist lifestyle and marine biomass degradation.</title>
        <authorList>
            <person name="Hagestad O.C."/>
            <person name="Hou L."/>
            <person name="Andersen J.H."/>
            <person name="Hansen E.H."/>
            <person name="Altermark B."/>
            <person name="Li C."/>
            <person name="Kuhnert E."/>
            <person name="Cox R.J."/>
            <person name="Crous P.W."/>
            <person name="Spatafora J.W."/>
            <person name="Lail K."/>
            <person name="Amirebrahimi M."/>
            <person name="Lipzen A."/>
            <person name="Pangilinan J."/>
            <person name="Andreopoulos W."/>
            <person name="Hayes R.D."/>
            <person name="Ng V."/>
            <person name="Grigoriev I.V."/>
            <person name="Jackson S.A."/>
            <person name="Sutton T.D.S."/>
            <person name="Dobson A.D.W."/>
            <person name="Rama T."/>
        </authorList>
    </citation>
    <scope>NUCLEOTIDE SEQUENCE</scope>
    <source>
        <strain evidence="1">TRa018bII</strain>
    </source>
</reference>
<protein>
    <submittedName>
        <fullName evidence="1">Uncharacterized protein</fullName>
    </submittedName>
</protein>
<proteinExistence type="predicted"/>
<dbReference type="Proteomes" id="UP000824998">
    <property type="component" value="Unassembled WGS sequence"/>
</dbReference>
<comment type="caution">
    <text evidence="1">The sequence shown here is derived from an EMBL/GenBank/DDBJ whole genome shotgun (WGS) entry which is preliminary data.</text>
</comment>
<dbReference type="EMBL" id="MU251930">
    <property type="protein sequence ID" value="KAG9228483.1"/>
    <property type="molecule type" value="Genomic_DNA"/>
</dbReference>
<sequence>YRYLLKWLDITDITVPINSLYYIATVNLNRAWTICGLAIRQALTLGLHVRSEADDLEDVEKEHRVRLYFRHGYQYPPSYKYKRG</sequence>
<dbReference type="AlphaFoldDB" id="A0A9P7Y8N8"/>
<dbReference type="InterPro" id="IPR053230">
    <property type="entry name" value="Trans_reg_galc"/>
</dbReference>
<accession>A0A9P7Y8N8</accession>
<organism evidence="1 2">
    <name type="scientific">Amylocarpus encephaloides</name>
    <dbReference type="NCBI Taxonomy" id="45428"/>
    <lineage>
        <taxon>Eukaryota</taxon>
        <taxon>Fungi</taxon>
        <taxon>Dikarya</taxon>
        <taxon>Ascomycota</taxon>
        <taxon>Pezizomycotina</taxon>
        <taxon>Leotiomycetes</taxon>
        <taxon>Helotiales</taxon>
        <taxon>Helotiales incertae sedis</taxon>
        <taxon>Amylocarpus</taxon>
    </lineage>
</organism>
<evidence type="ECO:0000313" key="2">
    <source>
        <dbReference type="Proteomes" id="UP000824998"/>
    </source>
</evidence>